<dbReference type="GO" id="GO:0005886">
    <property type="term" value="C:plasma membrane"/>
    <property type="evidence" value="ECO:0007669"/>
    <property type="project" value="TreeGrafter"/>
</dbReference>
<organism evidence="4 5">
    <name type="scientific">Rotaria sordida</name>
    <dbReference type="NCBI Taxonomy" id="392033"/>
    <lineage>
        <taxon>Eukaryota</taxon>
        <taxon>Metazoa</taxon>
        <taxon>Spiralia</taxon>
        <taxon>Gnathifera</taxon>
        <taxon>Rotifera</taxon>
        <taxon>Eurotatoria</taxon>
        <taxon>Bdelloidea</taxon>
        <taxon>Philodinida</taxon>
        <taxon>Philodinidae</taxon>
        <taxon>Rotaria</taxon>
    </lineage>
</organism>
<keyword evidence="1" id="KW-0813">Transport</keyword>
<dbReference type="InterPro" id="IPR018422">
    <property type="entry name" value="Cation/H_exchanger_CPA1"/>
</dbReference>
<dbReference type="GO" id="GO:0098719">
    <property type="term" value="P:sodium ion import across plasma membrane"/>
    <property type="evidence" value="ECO:0007669"/>
    <property type="project" value="TreeGrafter"/>
</dbReference>
<keyword evidence="3" id="KW-0812">Transmembrane</keyword>
<evidence type="ECO:0000256" key="3">
    <source>
        <dbReference type="SAM" id="Phobius"/>
    </source>
</evidence>
<sequence>MMLSIEKYVAGAILDKFDRGLMFKSLYNFFIVFIGSFAIGSGMGCLTALMTKFTYIRDFPLLETTLFVLMSYSTF</sequence>
<dbReference type="GO" id="GO:0055037">
    <property type="term" value="C:recycling endosome"/>
    <property type="evidence" value="ECO:0007669"/>
    <property type="project" value="TreeGrafter"/>
</dbReference>
<reference evidence="4" key="1">
    <citation type="submission" date="2021-02" db="EMBL/GenBank/DDBJ databases">
        <authorList>
            <person name="Nowell W R."/>
        </authorList>
    </citation>
    <scope>NUCLEOTIDE SEQUENCE</scope>
</reference>
<keyword evidence="3" id="KW-1133">Transmembrane helix</keyword>
<feature type="non-terminal residue" evidence="4">
    <location>
        <position position="1"/>
    </location>
</feature>
<dbReference type="GO" id="GO:0015385">
    <property type="term" value="F:sodium:proton antiporter activity"/>
    <property type="evidence" value="ECO:0007669"/>
    <property type="project" value="InterPro"/>
</dbReference>
<keyword evidence="3" id="KW-0472">Membrane</keyword>
<name>A0A820BNU6_9BILA</name>
<dbReference type="GO" id="GO:0051453">
    <property type="term" value="P:regulation of intracellular pH"/>
    <property type="evidence" value="ECO:0007669"/>
    <property type="project" value="TreeGrafter"/>
</dbReference>
<evidence type="ECO:0000313" key="5">
    <source>
        <dbReference type="Proteomes" id="UP000663823"/>
    </source>
</evidence>
<proteinExistence type="predicted"/>
<gene>
    <name evidence="4" type="ORF">OTI717_LOCUS38703</name>
</gene>
<dbReference type="Proteomes" id="UP000663823">
    <property type="component" value="Unassembled WGS sequence"/>
</dbReference>
<dbReference type="EMBL" id="CAJOAX010022026">
    <property type="protein sequence ID" value="CAF4204386.1"/>
    <property type="molecule type" value="Genomic_DNA"/>
</dbReference>
<comment type="caution">
    <text evidence="4">The sequence shown here is derived from an EMBL/GenBank/DDBJ whole genome shotgun (WGS) entry which is preliminary data.</text>
</comment>
<evidence type="ECO:0000256" key="1">
    <source>
        <dbReference type="ARBA" id="ARBA00022448"/>
    </source>
</evidence>
<evidence type="ECO:0000256" key="2">
    <source>
        <dbReference type="ARBA" id="ARBA00023065"/>
    </source>
</evidence>
<feature type="transmembrane region" description="Helical" evidence="3">
    <location>
        <begin position="26"/>
        <end position="49"/>
    </location>
</feature>
<dbReference type="PANTHER" id="PTHR10110">
    <property type="entry name" value="SODIUM/HYDROGEN EXCHANGER"/>
    <property type="match status" value="1"/>
</dbReference>
<dbReference type="GO" id="GO:0015386">
    <property type="term" value="F:potassium:proton antiporter activity"/>
    <property type="evidence" value="ECO:0007669"/>
    <property type="project" value="TreeGrafter"/>
</dbReference>
<protein>
    <submittedName>
        <fullName evidence="4">Uncharacterized protein</fullName>
    </submittedName>
</protein>
<evidence type="ECO:0000313" key="4">
    <source>
        <dbReference type="EMBL" id="CAF4204386.1"/>
    </source>
</evidence>
<dbReference type="PANTHER" id="PTHR10110:SF187">
    <property type="entry name" value="SODIUM_HYDROGEN EXCHANGER"/>
    <property type="match status" value="1"/>
</dbReference>
<dbReference type="AlphaFoldDB" id="A0A820BNU6"/>
<keyword evidence="2" id="KW-0406">Ion transport</keyword>
<accession>A0A820BNU6</accession>